<evidence type="ECO:0000256" key="1">
    <source>
        <dbReference type="SAM" id="MobiDB-lite"/>
    </source>
</evidence>
<evidence type="ECO:0000313" key="3">
    <source>
        <dbReference type="Proteomes" id="UP001162541"/>
    </source>
</evidence>
<accession>A0AAF6BJH3</accession>
<feature type="region of interest" description="Disordered" evidence="1">
    <location>
        <begin position="1"/>
        <end position="24"/>
    </location>
</feature>
<dbReference type="EMBL" id="AP019870">
    <property type="protein sequence ID" value="BBN12157.1"/>
    <property type="molecule type" value="Genomic_DNA"/>
</dbReference>
<dbReference type="AlphaFoldDB" id="A0AAF6BJH3"/>
<organism evidence="2 3">
    <name type="scientific">Marchantia polymorpha subsp. ruderalis</name>
    <dbReference type="NCBI Taxonomy" id="1480154"/>
    <lineage>
        <taxon>Eukaryota</taxon>
        <taxon>Viridiplantae</taxon>
        <taxon>Streptophyta</taxon>
        <taxon>Embryophyta</taxon>
        <taxon>Marchantiophyta</taxon>
        <taxon>Marchantiopsida</taxon>
        <taxon>Marchantiidae</taxon>
        <taxon>Marchantiales</taxon>
        <taxon>Marchantiaceae</taxon>
        <taxon>Marchantia</taxon>
    </lineage>
</organism>
<name>A0AAF6BJH3_MARPO</name>
<feature type="compositionally biased region" description="Basic and acidic residues" evidence="1">
    <location>
        <begin position="47"/>
        <end position="58"/>
    </location>
</feature>
<protein>
    <submittedName>
        <fullName evidence="2">Uncharacterized protein</fullName>
    </submittedName>
</protein>
<sequence length="119" mass="13110">MSTIRRTARSTTARTRSMTTTTTTNTEVMLIDISGIMTKTADINVAEMERGSKRKEATAPRSGTKDAILTSRDGKRKQEEGSDCASKWNNRRNSYKPAADVKHQTPATPVLLLNLPLLS</sequence>
<dbReference type="Proteomes" id="UP001162541">
    <property type="component" value="Chromosome 5"/>
</dbReference>
<feature type="region of interest" description="Disordered" evidence="1">
    <location>
        <begin position="47"/>
        <end position="106"/>
    </location>
</feature>
<gene>
    <name evidence="2" type="ORF">Mp_5g17850</name>
</gene>
<proteinExistence type="predicted"/>
<evidence type="ECO:0000313" key="2">
    <source>
        <dbReference type="EMBL" id="BBN12157.1"/>
    </source>
</evidence>
<reference evidence="3" key="1">
    <citation type="journal article" date="2020" name="Curr. Biol.">
        <title>Chromatin organization in early land plants reveals an ancestral association between H3K27me3, transposons, and constitutive heterochromatin.</title>
        <authorList>
            <person name="Montgomery S.A."/>
            <person name="Tanizawa Y."/>
            <person name="Galik B."/>
            <person name="Wang N."/>
            <person name="Ito T."/>
            <person name="Mochizuki T."/>
            <person name="Akimcheva S."/>
            <person name="Bowman J.L."/>
            <person name="Cognat V."/>
            <person name="Marechal-Drouard L."/>
            <person name="Ekker H."/>
            <person name="Hong S.F."/>
            <person name="Kohchi T."/>
            <person name="Lin S.S."/>
            <person name="Liu L.D."/>
            <person name="Nakamura Y."/>
            <person name="Valeeva L.R."/>
            <person name="Shakirov E.V."/>
            <person name="Shippen D.E."/>
            <person name="Wei W.L."/>
            <person name="Yagura M."/>
            <person name="Yamaoka S."/>
            <person name="Yamato K.T."/>
            <person name="Liu C."/>
            <person name="Berger F."/>
        </authorList>
    </citation>
    <scope>NUCLEOTIDE SEQUENCE [LARGE SCALE GENOMIC DNA]</scope>
    <source>
        <strain evidence="3">Tak-1</strain>
    </source>
</reference>